<proteinExistence type="predicted"/>
<dbReference type="AlphaFoldDB" id="A0A8B8BCA3"/>
<dbReference type="OrthoDB" id="6127810at2759"/>
<name>A0A8B8BCA3_CRAVI</name>
<dbReference type="Gene3D" id="2.10.220.10">
    <property type="entry name" value="Hormone Receptor, Insulin-like Growth Factor Receptor 1, Chain A, domain 2"/>
    <property type="match status" value="2"/>
</dbReference>
<reference evidence="4" key="1">
    <citation type="submission" date="2025-08" db="UniProtKB">
        <authorList>
            <consortium name="RefSeq"/>
        </authorList>
    </citation>
    <scope>IDENTIFICATION</scope>
    <source>
        <tissue evidence="4">Whole sample</tissue>
    </source>
</reference>
<feature type="transmembrane region" description="Helical" evidence="1">
    <location>
        <begin position="1080"/>
        <end position="1106"/>
    </location>
</feature>
<dbReference type="InterPro" id="IPR009030">
    <property type="entry name" value="Growth_fac_rcpt_cys_sf"/>
</dbReference>
<evidence type="ECO:0000313" key="4">
    <source>
        <dbReference type="RefSeq" id="XP_022300818.1"/>
    </source>
</evidence>
<organism evidence="3 4">
    <name type="scientific">Crassostrea virginica</name>
    <name type="common">Eastern oyster</name>
    <dbReference type="NCBI Taxonomy" id="6565"/>
    <lineage>
        <taxon>Eukaryota</taxon>
        <taxon>Metazoa</taxon>
        <taxon>Spiralia</taxon>
        <taxon>Lophotrochozoa</taxon>
        <taxon>Mollusca</taxon>
        <taxon>Bivalvia</taxon>
        <taxon>Autobranchia</taxon>
        <taxon>Pteriomorphia</taxon>
        <taxon>Ostreida</taxon>
        <taxon>Ostreoidea</taxon>
        <taxon>Ostreidae</taxon>
        <taxon>Crassostrea</taxon>
    </lineage>
</organism>
<keyword evidence="1" id="KW-0812">Transmembrane</keyword>
<keyword evidence="1" id="KW-0472">Membrane</keyword>
<evidence type="ECO:0000256" key="1">
    <source>
        <dbReference type="SAM" id="Phobius"/>
    </source>
</evidence>
<sequence>MYSTTNALPFLLLVISTKNALLDTSRCLYPRGLMNGQCVECPVDTLYEYIELITYQKYGYWSYRSVDSSYHKCVKICSQKRPIVTSRRFCSAQCQGKIMQNRKIKYCEDDNINNGFCKIDQCQSSKMKCFYMQCFENCPEFTVHYNNSCVIKCFEDQPYIFLNECVTECPKNHVLENRVCQNSCSIGRYLFNRTCVKNCPLHEKYIHENECVPECPPQMLIEENVCVNKCSEIYALDGQMCVKKCPNDLYEHEKECLKVCPNNTLTENQKCVNKCSSGLLQMKFSCVAVCPLGHFINESAKVCEEQCNGVQYYHNKISSCLQECPEGTVEISSICVKNCPSNKPFIYLKKCHSKCPTSSIFISKREESDFTLKYFCVQRCTKYISSFSNVCVDACSSNEVLYKNKCQASCPLSDPYRVRLPVTSSTTELNLTTSFNYTEPIHAIDICAIECPSTFVIENSTCYVKCPYSERQMIFNSSCLQKCPDKYPLVTSNDGRNICTDNCQMFQFKNTCVNKCPETHATVQDHKCVNCSELGQFENGKTCVNNCDIVRFENRCYSTCPPNVKYVYNGTCVEACPIDAAMVMEQHYGLYNLEVCMEKCPKDKFIFDNHCVSTCPNNKRLPINGECFACTDVGKFDDGSKCVDVCQYLHYDMRCVGTCPHDYKIFNATCVIKCPLEVPYDAHIYNFDLRKSEHRCVATCEYDYLHKNSCVTFCPRNTYIFNGTCVERCPMAAPFISHLYKDSYFSDLECLSQCKQSYYSLNVTCVRTCPDGYLKYQQKCLRSCPTESPYIYNKACVPVCKDIRQGMNCFDKCPKGMLNFDKTCVQTCPSIKPYIYKESCVENCPYYLMLRTCYEQCPSGLVGHKKTCLLKCPSEAKYRYRWECLPKCPNNTITDSMLLSCSDSCQKGKYKLGQSCSDECPSHAPYILNEECVDVCNDVLDGLHCNKQCPDGKFVYDRKCFESCPKEARFQNKKRCMQTCPFVHDDHNRCIEECPKNLNPHGKSCKPGCPPDSPFQGRRQKGCVKQCDNDYEFSGEDYKCISKIDCSSFIDGTWCRQTCLEDSYALHSKDNRYCKSLVPVYLMICFLSFIGLVNIIFVIQVVCHCYNPRLGEKRNIFELKVIDDGEEPIKSTQETAL</sequence>
<evidence type="ECO:0000313" key="3">
    <source>
        <dbReference type="Proteomes" id="UP000694844"/>
    </source>
</evidence>
<evidence type="ECO:0000256" key="2">
    <source>
        <dbReference type="SAM" id="SignalP"/>
    </source>
</evidence>
<keyword evidence="1" id="KW-1133">Transmembrane helix</keyword>
<dbReference type="SUPFAM" id="SSF57184">
    <property type="entry name" value="Growth factor receptor domain"/>
    <property type="match status" value="2"/>
</dbReference>
<keyword evidence="2" id="KW-0732">Signal</keyword>
<feature type="signal peptide" evidence="2">
    <location>
        <begin position="1"/>
        <end position="20"/>
    </location>
</feature>
<dbReference type="KEGG" id="cvn:111109021"/>
<dbReference type="Proteomes" id="UP000694844">
    <property type="component" value="Chromosome 8"/>
</dbReference>
<dbReference type="GeneID" id="111109021"/>
<gene>
    <name evidence="4" type="primary">LOC111109021</name>
</gene>
<feature type="chain" id="PRO_5034908404" evidence="2">
    <location>
        <begin position="21"/>
        <end position="1137"/>
    </location>
</feature>
<dbReference type="RefSeq" id="XP_022300818.1">
    <property type="nucleotide sequence ID" value="XM_022445110.1"/>
</dbReference>
<protein>
    <submittedName>
        <fullName evidence="4">Proprotein convertase subtilisin/kexin type 5-like</fullName>
    </submittedName>
</protein>
<accession>A0A8B8BCA3</accession>
<keyword evidence="3" id="KW-1185">Reference proteome</keyword>